<protein>
    <recommendedName>
        <fullName evidence="3">HEXXH motif domain-containing protein</fullName>
    </recommendedName>
</protein>
<sequence>MIKLETAAPPDSNIPIEAVVLHGHGEAALDHYRRYRAFLAITRAFLALDAAWQSELDGTLIGQGHSILSWVGALPVAAIIEHTETIAFSSWLQELEFRLIQARDREAAERMLAALPLIFLRYLPEIAGTALWQTELLGSARYAPIGLANSIKGIGTIEIEATEDELLLRRSGKIAATLSGGEDEIRIREHALVSAQRRRYLTDNIELFSPLDIPELLSQLSGQEVDFPAADPDAVEANIRGAFDLLQRLWPESVPDLSAVVRGIVAISAPRGTIFSASASGVPGTILLTILPEAAPEVIAECLIHEAAHVKLDTLWASEPLLNNDGERRYRHPWRPDLRPMRGVLLGAHAFINVAEMNRLGVANSIPGPFPQEYRRRRAEVGEAMAVLDSFAEFTSIGQRLHEEMKAVVAIWGTK</sequence>
<gene>
    <name evidence="1" type="ORF">DM484_06000</name>
</gene>
<comment type="caution">
    <text evidence="1">The sequence shown here is derived from an EMBL/GenBank/DDBJ whole genome shotgun (WGS) entry which is preliminary data.</text>
</comment>
<dbReference type="Proteomes" id="UP000249396">
    <property type="component" value="Unassembled WGS sequence"/>
</dbReference>
<proteinExistence type="predicted"/>
<reference evidence="1 2" key="1">
    <citation type="journal article" date="2018" name="Aquat. Microb. Ecol.">
        <title>Gammaproteobacterial methanotrophs dominate.</title>
        <authorList>
            <person name="Rissanen A.J."/>
            <person name="Saarenheimo J."/>
            <person name="Tiirola M."/>
            <person name="Peura S."/>
            <person name="Aalto S.L."/>
            <person name="Karvinen A."/>
            <person name="Nykanen H."/>
        </authorList>
    </citation>
    <scope>NUCLEOTIDE SEQUENCE [LARGE SCALE GENOMIC DNA]</scope>
    <source>
        <strain evidence="1">AMbin10</strain>
    </source>
</reference>
<dbReference type="NCBIfam" id="TIGR04267">
    <property type="entry name" value="mod_HExxH"/>
    <property type="match status" value="1"/>
</dbReference>
<name>A0A2W4RSQ5_9GAMM</name>
<evidence type="ECO:0008006" key="3">
    <source>
        <dbReference type="Google" id="ProtNLM"/>
    </source>
</evidence>
<dbReference type="InterPro" id="IPR026337">
    <property type="entry name" value="AKG_HExxH"/>
</dbReference>
<evidence type="ECO:0000313" key="1">
    <source>
        <dbReference type="EMBL" id="PZN82698.1"/>
    </source>
</evidence>
<accession>A0A2W4RSQ5</accession>
<dbReference type="AlphaFoldDB" id="A0A2W4RSQ5"/>
<evidence type="ECO:0000313" key="2">
    <source>
        <dbReference type="Proteomes" id="UP000249396"/>
    </source>
</evidence>
<organism evidence="1 2">
    <name type="scientific">Candidatus Methylumidiphilus alinenensis</name>
    <dbReference type="NCBI Taxonomy" id="2202197"/>
    <lineage>
        <taxon>Bacteria</taxon>
        <taxon>Pseudomonadati</taxon>
        <taxon>Pseudomonadota</taxon>
        <taxon>Gammaproteobacteria</taxon>
        <taxon>Methylococcales</taxon>
        <taxon>Candidatus Methylumidiphilus</taxon>
    </lineage>
</organism>
<dbReference type="EMBL" id="QJPH01000206">
    <property type="protein sequence ID" value="PZN82698.1"/>
    <property type="molecule type" value="Genomic_DNA"/>
</dbReference>